<keyword evidence="2" id="KW-1185">Reference proteome</keyword>
<proteinExistence type="predicted"/>
<reference evidence="1 2" key="1">
    <citation type="submission" date="2024-03" db="EMBL/GenBank/DDBJ databases">
        <title>The complete genome of Streptomyces sirii sp.nov.</title>
        <authorList>
            <person name="Zakalyukina Y.V."/>
            <person name="Belik A.R."/>
            <person name="Biryukov M.V."/>
            <person name="Baturina O.A."/>
            <person name="Kabilov M.R."/>
        </authorList>
    </citation>
    <scope>NUCLEOTIDE SEQUENCE [LARGE SCALE GENOMIC DNA]</scope>
    <source>
        <strain evidence="1 2">BP-8</strain>
    </source>
</reference>
<dbReference type="RefSeq" id="WP_407286415.1">
    <property type="nucleotide sequence ID" value="NZ_CP147982.1"/>
</dbReference>
<protein>
    <submittedName>
        <fullName evidence="1">Uncharacterized protein</fullName>
    </submittedName>
</protein>
<accession>A0ABZ2QLQ0</accession>
<organism evidence="1 2">
    <name type="scientific">Streptomyces sirii</name>
    <dbReference type="NCBI Taxonomy" id="3127701"/>
    <lineage>
        <taxon>Bacteria</taxon>
        <taxon>Bacillati</taxon>
        <taxon>Actinomycetota</taxon>
        <taxon>Actinomycetes</taxon>
        <taxon>Kitasatosporales</taxon>
        <taxon>Streptomycetaceae</taxon>
        <taxon>Streptomyces</taxon>
    </lineage>
</organism>
<evidence type="ECO:0000313" key="1">
    <source>
        <dbReference type="EMBL" id="WXK76990.1"/>
    </source>
</evidence>
<name>A0ABZ2QLQ0_9ACTN</name>
<dbReference type="Proteomes" id="UP001626628">
    <property type="component" value="Chromosome"/>
</dbReference>
<evidence type="ECO:0000313" key="2">
    <source>
        <dbReference type="Proteomes" id="UP001626628"/>
    </source>
</evidence>
<dbReference type="EMBL" id="CP147982">
    <property type="protein sequence ID" value="WXK76990.1"/>
    <property type="molecule type" value="Genomic_DNA"/>
</dbReference>
<sequence>MHIIYAPSGAVVAVMEEAEVVVIEAALMRYAAGGVDSGLAVQVLQSVAGASERAERRAEGVAEAVGFTSA</sequence>
<gene>
    <name evidence="1" type="ORF">WAB15_13825</name>
</gene>